<protein>
    <recommendedName>
        <fullName evidence="1">Heterokaryon incompatibility domain-containing protein</fullName>
    </recommendedName>
</protein>
<proteinExistence type="predicted"/>
<dbReference type="Pfam" id="PF06985">
    <property type="entry name" value="HET"/>
    <property type="match status" value="1"/>
</dbReference>
<evidence type="ECO:0000259" key="1">
    <source>
        <dbReference type="Pfam" id="PF06985"/>
    </source>
</evidence>
<dbReference type="InterPro" id="IPR052895">
    <property type="entry name" value="HetReg/Transcr_Mod"/>
</dbReference>
<dbReference type="Proteomes" id="UP000829685">
    <property type="component" value="Unassembled WGS sequence"/>
</dbReference>
<feature type="domain" description="Heterokaryon incompatibility" evidence="1">
    <location>
        <begin position="60"/>
        <end position="194"/>
    </location>
</feature>
<accession>A0A9P9WG36</accession>
<evidence type="ECO:0000313" key="3">
    <source>
        <dbReference type="Proteomes" id="UP000829685"/>
    </source>
</evidence>
<sequence>MLDNVERDIDKVLNRKVDFKFPCIDASRQVRLLRCSSSAATGLVYTLEVVPLERLHRKHYRALSYIWGSCHTTSDARQILIDGQEFYVRRNLHDFLAAARSRREGGLFFIDAICINQLDVEERQCQIREMTQVYRCADEVISWLGVPGRAQSSNLRALSRAKMHDSVNWTADQRAGFKYLSYHQYWRRVWVVQEVLLASHVTIWCGSSSFPLNLFGGQPNPFHGATSNCSYYGRPTAASKVLPRLQSPASKIITHRLRYVPSPLLCPLGHGTKVDTMESLLRDLRVPITSINIYQSHLPDLLYQLIRIFGSLECTDPRDKVYGFLGILNERSRAMIMPDYGKDIKHAYYQALKVGLQEMYDEIGLSAFFTSVDEQPAVYQYHEHLRDVFEIEHDEALAMLRQVLGELNLYNRLMEDILELELLEQLPWKGTKVKFLPGIDIYELASRGEPAVPSGLLFRYHERQQRCISKL</sequence>
<organism evidence="2 3">
    <name type="scientific">Neoarthrinium moseri</name>
    <dbReference type="NCBI Taxonomy" id="1658444"/>
    <lineage>
        <taxon>Eukaryota</taxon>
        <taxon>Fungi</taxon>
        <taxon>Dikarya</taxon>
        <taxon>Ascomycota</taxon>
        <taxon>Pezizomycotina</taxon>
        <taxon>Sordariomycetes</taxon>
        <taxon>Xylariomycetidae</taxon>
        <taxon>Amphisphaeriales</taxon>
        <taxon>Apiosporaceae</taxon>
        <taxon>Neoarthrinium</taxon>
    </lineage>
</organism>
<dbReference type="AlphaFoldDB" id="A0A9P9WG36"/>
<keyword evidence="3" id="KW-1185">Reference proteome</keyword>
<name>A0A9P9WG36_9PEZI</name>
<comment type="caution">
    <text evidence="2">The sequence shown here is derived from an EMBL/GenBank/DDBJ whole genome shotgun (WGS) entry which is preliminary data.</text>
</comment>
<reference evidence="2" key="1">
    <citation type="submission" date="2021-03" db="EMBL/GenBank/DDBJ databases">
        <title>Revisited historic fungal species revealed as producer of novel bioactive compounds through whole genome sequencing and comparative genomics.</title>
        <authorList>
            <person name="Vignolle G.A."/>
            <person name="Hochenegger N."/>
            <person name="Mach R.L."/>
            <person name="Mach-Aigner A.R."/>
            <person name="Javad Rahimi M."/>
            <person name="Salim K.A."/>
            <person name="Chan C.M."/>
            <person name="Lim L.B.L."/>
            <person name="Cai F."/>
            <person name="Druzhinina I.S."/>
            <person name="U'Ren J.M."/>
            <person name="Derntl C."/>
        </authorList>
    </citation>
    <scope>NUCLEOTIDE SEQUENCE</scope>
    <source>
        <strain evidence="2">TUCIM 5799</strain>
    </source>
</reference>
<dbReference type="PANTHER" id="PTHR24148">
    <property type="entry name" value="ANKYRIN REPEAT DOMAIN-CONTAINING PROTEIN 39 HOMOLOG-RELATED"/>
    <property type="match status" value="1"/>
</dbReference>
<dbReference type="EMBL" id="JAFIMR010000029">
    <property type="protein sequence ID" value="KAI1861547.1"/>
    <property type="molecule type" value="Genomic_DNA"/>
</dbReference>
<dbReference type="PANTHER" id="PTHR24148:SF73">
    <property type="entry name" value="HET DOMAIN PROTEIN (AFU_ORTHOLOGUE AFUA_8G01020)"/>
    <property type="match status" value="1"/>
</dbReference>
<evidence type="ECO:0000313" key="2">
    <source>
        <dbReference type="EMBL" id="KAI1861547.1"/>
    </source>
</evidence>
<dbReference type="InterPro" id="IPR010730">
    <property type="entry name" value="HET"/>
</dbReference>
<gene>
    <name evidence="2" type="ORF">JX265_009514</name>
</gene>